<name>A0ABW5NDJ1_9FLAO</name>
<gene>
    <name evidence="2" type="ORF">ACFSTE_19000</name>
</gene>
<feature type="chain" id="PRO_5045144043" evidence="1">
    <location>
        <begin position="26"/>
        <end position="164"/>
    </location>
</feature>
<feature type="signal peptide" evidence="1">
    <location>
        <begin position="1"/>
        <end position="25"/>
    </location>
</feature>
<keyword evidence="3" id="KW-1185">Reference proteome</keyword>
<dbReference type="EMBL" id="JBHULX010000039">
    <property type="protein sequence ID" value="MFD2592934.1"/>
    <property type="molecule type" value="Genomic_DNA"/>
</dbReference>
<accession>A0ABW5NDJ1</accession>
<evidence type="ECO:0000313" key="3">
    <source>
        <dbReference type="Proteomes" id="UP001597459"/>
    </source>
</evidence>
<protein>
    <submittedName>
        <fullName evidence="2">DUF2271 domain-containing protein</fullName>
    </submittedName>
</protein>
<organism evidence="2 3">
    <name type="scientific">Aquimarina hainanensis</name>
    <dbReference type="NCBI Taxonomy" id="1578017"/>
    <lineage>
        <taxon>Bacteria</taxon>
        <taxon>Pseudomonadati</taxon>
        <taxon>Bacteroidota</taxon>
        <taxon>Flavobacteriia</taxon>
        <taxon>Flavobacteriales</taxon>
        <taxon>Flavobacteriaceae</taxon>
        <taxon>Aquimarina</taxon>
    </lineage>
</organism>
<dbReference type="Pfam" id="PF10029">
    <property type="entry name" value="DUF2271"/>
    <property type="match status" value="1"/>
</dbReference>
<dbReference type="InterPro" id="IPR014469">
    <property type="entry name" value="DUF2271"/>
</dbReference>
<dbReference type="Proteomes" id="UP001597459">
    <property type="component" value="Unassembled WGS sequence"/>
</dbReference>
<reference evidence="3" key="1">
    <citation type="journal article" date="2019" name="Int. J. Syst. Evol. Microbiol.">
        <title>The Global Catalogue of Microorganisms (GCM) 10K type strain sequencing project: providing services to taxonomists for standard genome sequencing and annotation.</title>
        <authorList>
            <consortium name="The Broad Institute Genomics Platform"/>
            <consortium name="The Broad Institute Genome Sequencing Center for Infectious Disease"/>
            <person name="Wu L."/>
            <person name="Ma J."/>
        </authorList>
    </citation>
    <scope>NUCLEOTIDE SEQUENCE [LARGE SCALE GENOMIC DNA]</scope>
    <source>
        <strain evidence="3">KCTC 42423</strain>
    </source>
</reference>
<dbReference type="RefSeq" id="WP_176030091.1">
    <property type="nucleotide sequence ID" value="NZ_JBHSJV010000001.1"/>
</dbReference>
<evidence type="ECO:0000313" key="2">
    <source>
        <dbReference type="EMBL" id="MFD2592934.1"/>
    </source>
</evidence>
<sequence length="164" mass="18705">MKNKYIVLTGLIAFFMVAASFTAYKSTATKKYKCMIQMINYTGEKAYVVTSLMTPDGKYEKTLNVLGDDEEWYSDLPKWWSFSNGINEDIDAITGATIGNGERHISILEIDEEKIDAGYTIRFETAVENQEYYSKDVEIPLQSSTIRNKVNGSGYIRYVRMIPN</sequence>
<evidence type="ECO:0000256" key="1">
    <source>
        <dbReference type="SAM" id="SignalP"/>
    </source>
</evidence>
<comment type="caution">
    <text evidence="2">The sequence shown here is derived from an EMBL/GenBank/DDBJ whole genome shotgun (WGS) entry which is preliminary data.</text>
</comment>
<proteinExistence type="predicted"/>
<keyword evidence="1" id="KW-0732">Signal</keyword>